<dbReference type="PROSITE" id="PS51257">
    <property type="entry name" value="PROKAR_LIPOPROTEIN"/>
    <property type="match status" value="1"/>
</dbReference>
<reference evidence="2 3" key="1">
    <citation type="submission" date="2022-10" db="EMBL/GenBank/DDBJ databases">
        <title>Comparative genomics and taxonomic characterization of three novel marine species of genus Reichenbachiella exhibiting antioxidant and polysaccharide degradation activities.</title>
        <authorList>
            <person name="Muhammad N."/>
            <person name="Lee Y.-J."/>
            <person name="Ko J."/>
            <person name="Kim S.-G."/>
        </authorList>
    </citation>
    <scope>NUCLEOTIDE SEQUENCE [LARGE SCALE GENOMIC DNA]</scope>
    <source>
        <strain evidence="2 3">ABR2-5</strain>
    </source>
</reference>
<dbReference type="Pfam" id="PF00756">
    <property type="entry name" value="Esterase"/>
    <property type="match status" value="1"/>
</dbReference>
<dbReference type="PANTHER" id="PTHR43037">
    <property type="entry name" value="UNNAMED PRODUCT-RELATED"/>
    <property type="match status" value="1"/>
</dbReference>
<dbReference type="SUPFAM" id="SSF53474">
    <property type="entry name" value="alpha/beta-Hydrolases"/>
    <property type="match status" value="1"/>
</dbReference>
<comment type="caution">
    <text evidence="2">The sequence shown here is derived from an EMBL/GenBank/DDBJ whole genome shotgun (WGS) entry which is preliminary data.</text>
</comment>
<name>A0ABT3CQY4_9BACT</name>
<evidence type="ECO:0000256" key="1">
    <source>
        <dbReference type="ARBA" id="ARBA00022729"/>
    </source>
</evidence>
<evidence type="ECO:0000313" key="2">
    <source>
        <dbReference type="EMBL" id="MCV9386118.1"/>
    </source>
</evidence>
<dbReference type="Proteomes" id="UP001300692">
    <property type="component" value="Unassembled WGS sequence"/>
</dbReference>
<dbReference type="EMBL" id="JAOYOD010000001">
    <property type="protein sequence ID" value="MCV9386118.1"/>
    <property type="molecule type" value="Genomic_DNA"/>
</dbReference>
<dbReference type="RefSeq" id="WP_264136903.1">
    <property type="nucleotide sequence ID" value="NZ_JAOYOD010000001.1"/>
</dbReference>
<keyword evidence="3" id="KW-1185">Reference proteome</keyword>
<dbReference type="GO" id="GO:0016787">
    <property type="term" value="F:hydrolase activity"/>
    <property type="evidence" value="ECO:0007669"/>
    <property type="project" value="UniProtKB-KW"/>
</dbReference>
<proteinExistence type="predicted"/>
<sequence>MKNLFLISASLWLLASCQFDKAENYSHLTIEENQKWVDENLDKVMIPKTFLASNGMQMPYRLFVPEGYNNNESLPLLIHLHGRGERGTENPTNLYDNIPLFNGARSIVSPNMQHDYRCIVLVPQCSDKTENEEWAKWVGNTPETPFEGLGKDGSYTMNSKASDSGTAALELIDHIMAEYDIDSKRVYLTGLSMGGFGTWEFIARRPELFAAAVPMAGYSDPLQVSRIKHIPIWIFHGNIDKWNPVQGSRNMYQILTDAGAKVKYTEYDSTGHGDTFQKAWQDETLIPWIFAQRQ</sequence>
<dbReference type="PANTHER" id="PTHR43037:SF1">
    <property type="entry name" value="BLL1128 PROTEIN"/>
    <property type="match status" value="1"/>
</dbReference>
<keyword evidence="2" id="KW-0378">Hydrolase</keyword>
<protein>
    <submittedName>
        <fullName evidence="2">Alpha/beta hydrolase-fold protein</fullName>
    </submittedName>
</protein>
<dbReference type="InterPro" id="IPR029058">
    <property type="entry name" value="AB_hydrolase_fold"/>
</dbReference>
<evidence type="ECO:0000313" key="3">
    <source>
        <dbReference type="Proteomes" id="UP001300692"/>
    </source>
</evidence>
<organism evidence="2 3">
    <name type="scientific">Reichenbachiella ulvae</name>
    <dbReference type="NCBI Taxonomy" id="2980104"/>
    <lineage>
        <taxon>Bacteria</taxon>
        <taxon>Pseudomonadati</taxon>
        <taxon>Bacteroidota</taxon>
        <taxon>Cytophagia</taxon>
        <taxon>Cytophagales</taxon>
        <taxon>Reichenbachiellaceae</taxon>
        <taxon>Reichenbachiella</taxon>
    </lineage>
</organism>
<dbReference type="InterPro" id="IPR000801">
    <property type="entry name" value="Esterase-like"/>
</dbReference>
<dbReference type="InterPro" id="IPR050955">
    <property type="entry name" value="Plant_Biomass_Hydrol_Est"/>
</dbReference>
<accession>A0ABT3CQY4</accession>
<gene>
    <name evidence="2" type="ORF">N7U62_05555</name>
</gene>
<keyword evidence="1" id="KW-0732">Signal</keyword>
<dbReference type="Gene3D" id="3.40.50.1820">
    <property type="entry name" value="alpha/beta hydrolase"/>
    <property type="match status" value="1"/>
</dbReference>